<evidence type="ECO:0000313" key="4">
    <source>
        <dbReference type="EMBL" id="AIY85191.1"/>
    </source>
</evidence>
<evidence type="ECO:0000256" key="2">
    <source>
        <dbReference type="SAM" id="Coils"/>
    </source>
</evidence>
<evidence type="ECO:0000313" key="5">
    <source>
        <dbReference type="Proteomes" id="UP000030635"/>
    </source>
</evidence>
<evidence type="ECO:0000256" key="1">
    <source>
        <dbReference type="ARBA" id="ARBA00023054"/>
    </source>
</evidence>
<keyword evidence="1 2" id="KW-0175">Coiled coil</keyword>
<reference evidence="4 5" key="1">
    <citation type="journal article" date="2015" name="Infect. Genet. Evol.">
        <title>Genomic sequences of six botulinum neurotoxin-producing strains representing three clostridial species illustrate the mobility and diversity of botulinum neurotoxin genes.</title>
        <authorList>
            <person name="Smith T.J."/>
            <person name="Hill K.K."/>
            <person name="Xie G."/>
            <person name="Foley B.T."/>
            <person name="Williamson C.H."/>
            <person name="Foster J.T."/>
            <person name="Johnson S.L."/>
            <person name="Chertkov O."/>
            <person name="Teshima H."/>
            <person name="Gibbons H.S."/>
            <person name="Johnsky L.A."/>
            <person name="Karavis M.A."/>
            <person name="Smith L.A."/>
        </authorList>
    </citation>
    <scope>NUCLEOTIDE SEQUENCE [LARGE SCALE GENOMIC DNA]</scope>
    <source>
        <strain evidence="4">Sullivan</strain>
    </source>
</reference>
<dbReference type="eggNOG" id="ENOG50339UR">
    <property type="taxonomic scope" value="Bacteria"/>
</dbReference>
<protein>
    <submittedName>
        <fullName evidence="4">Uncharacterized protein</fullName>
    </submittedName>
</protein>
<accession>A0A0A7G2E5</accession>
<proteinExistence type="predicted"/>
<dbReference type="HOGENOM" id="CLU_523479_0_0_9"/>
<keyword evidence="5" id="KW-1185">Reference proteome</keyword>
<dbReference type="EMBL" id="CP006905">
    <property type="protein sequence ID" value="AIY85191.1"/>
    <property type="molecule type" value="Genomic_DNA"/>
</dbReference>
<feature type="coiled-coil region" evidence="2">
    <location>
        <begin position="164"/>
        <end position="191"/>
    </location>
</feature>
<feature type="transmembrane region" description="Helical" evidence="3">
    <location>
        <begin position="214"/>
        <end position="239"/>
    </location>
</feature>
<dbReference type="PANTHER" id="PTHR32083">
    <property type="entry name" value="CILIA AND FLAGELLA-ASSOCIATED PROTEIN 58-RELATED"/>
    <property type="match status" value="1"/>
</dbReference>
<keyword evidence="3" id="KW-0472">Membrane</keyword>
<sequence length="604" mass="69086">MPNIFDGLEKLDNNTIRENIAMLEAINMGNVIKGYGTTIANKGAKLINGIGGFFGKNLGVTVKEEKRLDDYIKDKRYEIRNLSRNELNLRLKEDLIEKIDCISSTDDTISITDDVISAGVINSVANYMKLEENMTVAQKADGIHRRYLEKILNIIQKKLKDQDSIEANKTINEIEKNINNLSENDKAELKKVLNLNKLTGNEIRNVLMKAGTPALIMGALSASGFGAFVALTTVMHAIFTTILGITVPFAVYTGATSVLSVILGPVGLAFVAGTTIWQIKKGNKNLKNEIMGQIVFSAVSSNGGSFVAKNEDLPSYEDNPEILEKIRKMDEEYNKLIEENNRLYKEVDELENRYKESKENIKTYKKKIEEEKLKRENSEKEIIRLKDEKESVANNLEKSAIKIARLEKEISIKDDEELRLELEKSKSLNNLYEEELEELNKSISDQNFIIEEAAKEIDKKIALIKENEDRNIELQKENEVYKKEIERKDKKIEKTEKIRKKKILEKWNVYYPKFEFTTSAIRDAVKFSEKEIWEIERALIELHSTNDYKSLSRGKIIDGGVGYEHMGFSLPCGFPTRILYGIINDSNKKVIIEKIYKHNEKIYQ</sequence>
<dbReference type="OrthoDB" id="1885173at2"/>
<dbReference type="Proteomes" id="UP000030635">
    <property type="component" value="Chromosome"/>
</dbReference>
<keyword evidence="3" id="KW-1133">Transmembrane helix</keyword>
<evidence type="ECO:0000256" key="3">
    <source>
        <dbReference type="SAM" id="Phobius"/>
    </source>
</evidence>
<dbReference type="RefSeq" id="WP_039311145.1">
    <property type="nucleotide sequence ID" value="NZ_CP006905.1"/>
</dbReference>
<organism evidence="4 5">
    <name type="scientific">Clostridium baratii str. Sullivan</name>
    <dbReference type="NCBI Taxonomy" id="1415775"/>
    <lineage>
        <taxon>Bacteria</taxon>
        <taxon>Bacillati</taxon>
        <taxon>Bacillota</taxon>
        <taxon>Clostridia</taxon>
        <taxon>Eubacteriales</taxon>
        <taxon>Clostridiaceae</taxon>
        <taxon>Clostridium</taxon>
    </lineage>
</organism>
<feature type="coiled-coil region" evidence="2">
    <location>
        <begin position="319"/>
        <end position="498"/>
    </location>
</feature>
<feature type="transmembrane region" description="Helical" evidence="3">
    <location>
        <begin position="251"/>
        <end position="277"/>
    </location>
</feature>
<dbReference type="AlphaFoldDB" id="A0A0A7G2E5"/>
<gene>
    <name evidence="4" type="ORF">U729_308</name>
</gene>
<keyword evidence="3" id="KW-0812">Transmembrane</keyword>
<dbReference type="KEGG" id="cbv:U729_308"/>
<name>A0A0A7G2E5_9CLOT</name>